<dbReference type="GO" id="GO:0046872">
    <property type="term" value="F:metal ion binding"/>
    <property type="evidence" value="ECO:0007669"/>
    <property type="project" value="UniProtKB-KW"/>
</dbReference>
<dbReference type="InterPro" id="IPR019903">
    <property type="entry name" value="RIC_family"/>
</dbReference>
<dbReference type="Gene3D" id="1.20.120.520">
    <property type="entry name" value="nmb1532 protein domain like"/>
    <property type="match status" value="1"/>
</dbReference>
<protein>
    <submittedName>
        <fullName evidence="6">DUF542 domain-containing protein</fullName>
    </submittedName>
</protein>
<dbReference type="PANTHER" id="PTHR36438:SF1">
    <property type="entry name" value="IRON-SULFUR CLUSTER REPAIR PROTEIN YTFE"/>
    <property type="match status" value="1"/>
</dbReference>
<dbReference type="EMBL" id="JAIRBC010000035">
    <property type="protein sequence ID" value="MCG2462533.1"/>
    <property type="molecule type" value="Genomic_DNA"/>
</dbReference>
<proteinExistence type="predicted"/>
<dbReference type="RefSeq" id="WP_317903670.1">
    <property type="nucleotide sequence ID" value="NZ_JAIRBC010000035.1"/>
</dbReference>
<reference evidence="6" key="1">
    <citation type="submission" date="2023-02" db="EMBL/GenBank/DDBJ databases">
        <title>Genome of Flavobacteriaceae gen. nov. sp. strain F89.</title>
        <authorList>
            <person name="Wang Y."/>
        </authorList>
    </citation>
    <scope>NUCLEOTIDE SEQUENCE</scope>
    <source>
        <strain evidence="6">F89</strain>
    </source>
</reference>
<keyword evidence="4" id="KW-0408">Iron</keyword>
<evidence type="ECO:0000256" key="3">
    <source>
        <dbReference type="ARBA" id="ARBA00022723"/>
    </source>
</evidence>
<evidence type="ECO:0000256" key="2">
    <source>
        <dbReference type="ARBA" id="ARBA00022490"/>
    </source>
</evidence>
<dbReference type="InterPro" id="IPR012312">
    <property type="entry name" value="Hemerythrin-like"/>
</dbReference>
<organism evidence="6 7">
    <name type="scientific">Cerina litoralis</name>
    <dbReference type="NCBI Taxonomy" id="2874477"/>
    <lineage>
        <taxon>Bacteria</taxon>
        <taxon>Pseudomonadati</taxon>
        <taxon>Bacteroidota</taxon>
        <taxon>Flavobacteriia</taxon>
        <taxon>Flavobacteriales</taxon>
        <taxon>Flavobacteriaceae</taxon>
        <taxon>Cerina</taxon>
    </lineage>
</organism>
<gene>
    <name evidence="6" type="ORF">K8352_17360</name>
</gene>
<sequence>MERSIGQIVADDYRSAAVFDRYGIDFCCNGDQSLETACQQKQLDIVELRKLLHTTLLGPKPKPTDFKSWPLDLLINYIEKKHHRYTVEKIPVIHRYLNDICREYGAQHPELNQIFEIFITSSVELRVQMEMEELVLFPFIQKMLTAKYNSKTLHIPHFAPINIHVLALAHNHRIEGKRLRKIEALSHNYTPPEDSSKAYKKTFVLLREFYKDLQFHIHLENNILFPKSTLLEKEFRTSV</sequence>
<keyword evidence="2" id="KW-0963">Cytoplasm</keyword>
<dbReference type="PANTHER" id="PTHR36438">
    <property type="entry name" value="IRON-SULFUR CLUSTER REPAIR PROTEIN YTFE"/>
    <property type="match status" value="1"/>
</dbReference>
<keyword evidence="7" id="KW-1185">Reference proteome</keyword>
<dbReference type="AlphaFoldDB" id="A0AAE3EX74"/>
<evidence type="ECO:0000256" key="4">
    <source>
        <dbReference type="ARBA" id="ARBA00023004"/>
    </source>
</evidence>
<feature type="domain" description="Hemerythrin-like" evidence="5">
    <location>
        <begin position="80"/>
        <end position="227"/>
    </location>
</feature>
<evidence type="ECO:0000313" key="7">
    <source>
        <dbReference type="Proteomes" id="UP001200642"/>
    </source>
</evidence>
<name>A0AAE3EX74_9FLAO</name>
<keyword evidence="3" id="KW-0479">Metal-binding</keyword>
<evidence type="ECO:0000256" key="1">
    <source>
        <dbReference type="ARBA" id="ARBA00004496"/>
    </source>
</evidence>
<evidence type="ECO:0000259" key="5">
    <source>
        <dbReference type="Pfam" id="PF01814"/>
    </source>
</evidence>
<dbReference type="GO" id="GO:0005737">
    <property type="term" value="C:cytoplasm"/>
    <property type="evidence" value="ECO:0007669"/>
    <property type="project" value="UniProtKB-SubCell"/>
</dbReference>
<dbReference type="Pfam" id="PF01814">
    <property type="entry name" value="Hemerythrin"/>
    <property type="match status" value="1"/>
</dbReference>
<evidence type="ECO:0000313" key="6">
    <source>
        <dbReference type="EMBL" id="MCG2462533.1"/>
    </source>
</evidence>
<dbReference type="Proteomes" id="UP001200642">
    <property type="component" value="Unassembled WGS sequence"/>
</dbReference>
<dbReference type="Pfam" id="PF04405">
    <property type="entry name" value="ScdA_N"/>
    <property type="match status" value="1"/>
</dbReference>
<comment type="caution">
    <text evidence="6">The sequence shown here is derived from an EMBL/GenBank/DDBJ whole genome shotgun (WGS) entry which is preliminary data.</text>
</comment>
<comment type="subcellular location">
    <subcellularLocation>
        <location evidence="1">Cytoplasm</location>
    </subcellularLocation>
</comment>
<accession>A0AAE3EX74</accession>